<dbReference type="RefSeq" id="WP_052351483.1">
    <property type="nucleotide sequence ID" value="NZ_CM002692.1"/>
</dbReference>
<sequence>MWGDDIDSISNLKSVFAPAWVKDANGSPVPTHYIVDGNDLIQVVDFDENQLFQSLLIQIG</sequence>
<dbReference type="AlphaFoldDB" id="A0ABC9VEE1"/>
<protein>
    <submittedName>
        <fullName evidence="1">Uncharacterized protein</fullName>
    </submittedName>
</protein>
<evidence type="ECO:0000313" key="1">
    <source>
        <dbReference type="EMBL" id="EZP76773.1"/>
    </source>
</evidence>
<evidence type="ECO:0000313" key="2">
    <source>
        <dbReference type="Proteomes" id="UP000023566"/>
    </source>
</evidence>
<keyword evidence="2" id="KW-1185">Reference proteome</keyword>
<dbReference type="Proteomes" id="UP000023566">
    <property type="component" value="Chromosome"/>
</dbReference>
<proteinExistence type="predicted"/>
<comment type="caution">
    <text evidence="1">The sequence shown here is derived from an EMBL/GenBank/DDBJ whole genome shotgun (WGS) entry which is preliminary data.</text>
</comment>
<organism evidence="1 2">
    <name type="scientific">Parageobacillus genomosp. 1</name>
    <dbReference type="NCBI Taxonomy" id="1295642"/>
    <lineage>
        <taxon>Bacteria</taxon>
        <taxon>Bacillati</taxon>
        <taxon>Bacillota</taxon>
        <taxon>Bacilli</taxon>
        <taxon>Bacillales</taxon>
        <taxon>Anoxybacillaceae</taxon>
        <taxon>Parageobacillus</taxon>
    </lineage>
</organism>
<accession>A0ABC9VEE1</accession>
<name>A0ABC9VEE1_9BACL</name>
<dbReference type="EMBL" id="AOTZ01000005">
    <property type="protein sequence ID" value="EZP76773.1"/>
    <property type="molecule type" value="Genomic_DNA"/>
</dbReference>
<reference evidence="1 2" key="1">
    <citation type="journal article" date="2014" name="Appl. Microbiol. Biotechnol.">
        <title>Transformable facultative thermophile Geobacillus stearothermophilus NUB3621 as a host strain for metabolic engineering.</title>
        <authorList>
            <person name="Blanchard K."/>
            <person name="Robic S."/>
            <person name="Matsumura I."/>
        </authorList>
    </citation>
    <scope>NUCLEOTIDE SEQUENCE [LARGE SCALE GENOMIC DNA]</scope>
    <source>
        <strain evidence="1 2">NUB3621</strain>
    </source>
</reference>
<gene>
    <name evidence="1" type="ORF">H839_09263</name>
</gene>